<proteinExistence type="inferred from homology"/>
<name>A0ABD1TEW1_9LAMI</name>
<dbReference type="GO" id="GO:0005516">
    <property type="term" value="F:calmodulin binding"/>
    <property type="evidence" value="ECO:0007669"/>
    <property type="project" value="UniProtKB-KW"/>
</dbReference>
<evidence type="ECO:0000313" key="6">
    <source>
        <dbReference type="EMBL" id="KAL2511260.1"/>
    </source>
</evidence>
<dbReference type="CDD" id="cd23767">
    <property type="entry name" value="IQCD"/>
    <property type="match status" value="1"/>
</dbReference>
<evidence type="ECO:0000313" key="7">
    <source>
        <dbReference type="Proteomes" id="UP001604336"/>
    </source>
</evidence>
<evidence type="ECO:0000259" key="5">
    <source>
        <dbReference type="Pfam" id="PF13178"/>
    </source>
</evidence>
<sequence>MGKKGGYSWLTAVKRAFRSPIKDNEKRNNRNQDEQEEEEEKKREKRRWLFRKPAGAAPAACHCCGRWQAAAAAEAAVVTAQAAAEVARLTRAPTNYAKEHQAAIVIQTAFRGYLARRALCALKGLVKLQALVRGHNVRKQAKMTLRCMQALVRVQAQVLDQRMRQSSEGSRISTFSDTNNVLESQCLQDMFLFDRRSMSRDGSSVPDDWDERPHTVNEVKAMLQNSKEVALRRERNFSLALGKQIWKGGRNTSLGSEDELGEKHQWLERWMAAKPWDRRGRASTDQRDYVKTVEIDDTPRACSYLAPNCLMSSAQHQQRPSSPLHGAGAAHKNQPLYSPVTPSPSKTIPKVRSASPHCAREERSYHMAQTPSIRSDYYYDGGWRLYPQNKPKGTTNASSSGSGAMPNYMAATESAKSRIRSQSAPRQRPSTPERERMGAKKRLLFPVPVPVPDPHNYNVGNRYRKYPSFAKAKSWTPKTLAPRTLEEVNHWLCLNWLPSSPHPTVQFCAQGAVPKVIAPYRIKSGCKLPSRIRTLTLPLESKPYADCSTS</sequence>
<dbReference type="InterPro" id="IPR025064">
    <property type="entry name" value="DUF4005"/>
</dbReference>
<dbReference type="PANTHER" id="PTHR32295">
    <property type="entry name" value="IQ-DOMAIN 5-RELATED"/>
    <property type="match status" value="1"/>
</dbReference>
<comment type="subunit">
    <text evidence="3">Binds to multiple calmodulin (CaM) in the presence of Ca(2+) and CaM-like proteins.</text>
</comment>
<dbReference type="Gene3D" id="1.20.5.190">
    <property type="match status" value="1"/>
</dbReference>
<evidence type="ECO:0000256" key="4">
    <source>
        <dbReference type="SAM" id="MobiDB-lite"/>
    </source>
</evidence>
<keyword evidence="7" id="KW-1185">Reference proteome</keyword>
<accession>A0ABD1TEW1</accession>
<evidence type="ECO:0000256" key="3">
    <source>
        <dbReference type="ARBA" id="ARBA00024378"/>
    </source>
</evidence>
<dbReference type="Proteomes" id="UP001604336">
    <property type="component" value="Unassembled WGS sequence"/>
</dbReference>
<dbReference type="PROSITE" id="PS50096">
    <property type="entry name" value="IQ"/>
    <property type="match status" value="2"/>
</dbReference>
<reference evidence="7" key="1">
    <citation type="submission" date="2024-07" db="EMBL/GenBank/DDBJ databases">
        <title>Two chromosome-level genome assemblies of Korean endemic species Abeliophyllum distichum and Forsythia ovata (Oleaceae).</title>
        <authorList>
            <person name="Jang H."/>
        </authorList>
    </citation>
    <scope>NUCLEOTIDE SEQUENCE [LARGE SCALE GENOMIC DNA]</scope>
</reference>
<dbReference type="InterPro" id="IPR000048">
    <property type="entry name" value="IQ_motif_EF-hand-BS"/>
</dbReference>
<evidence type="ECO:0000256" key="2">
    <source>
        <dbReference type="ARBA" id="ARBA00024341"/>
    </source>
</evidence>
<organism evidence="6 7">
    <name type="scientific">Abeliophyllum distichum</name>
    <dbReference type="NCBI Taxonomy" id="126358"/>
    <lineage>
        <taxon>Eukaryota</taxon>
        <taxon>Viridiplantae</taxon>
        <taxon>Streptophyta</taxon>
        <taxon>Embryophyta</taxon>
        <taxon>Tracheophyta</taxon>
        <taxon>Spermatophyta</taxon>
        <taxon>Magnoliopsida</taxon>
        <taxon>eudicotyledons</taxon>
        <taxon>Gunneridae</taxon>
        <taxon>Pentapetalae</taxon>
        <taxon>asterids</taxon>
        <taxon>lamiids</taxon>
        <taxon>Lamiales</taxon>
        <taxon>Oleaceae</taxon>
        <taxon>Forsythieae</taxon>
        <taxon>Abeliophyllum</taxon>
    </lineage>
</organism>
<dbReference type="SMART" id="SM00015">
    <property type="entry name" value="IQ"/>
    <property type="match status" value="2"/>
</dbReference>
<comment type="similarity">
    <text evidence="2">Belongs to the IQD family.</text>
</comment>
<feature type="compositionally biased region" description="Polar residues" evidence="4">
    <location>
        <begin position="420"/>
        <end position="430"/>
    </location>
</feature>
<protein>
    <submittedName>
        <fullName evidence="6">IQ-domain 17</fullName>
    </submittedName>
</protein>
<dbReference type="Pfam" id="PF00612">
    <property type="entry name" value="IQ"/>
    <property type="match status" value="2"/>
</dbReference>
<feature type="compositionally biased region" description="Basic and acidic residues" evidence="4">
    <location>
        <begin position="20"/>
        <end position="33"/>
    </location>
</feature>
<evidence type="ECO:0000256" key="1">
    <source>
        <dbReference type="ARBA" id="ARBA00022860"/>
    </source>
</evidence>
<keyword evidence="1" id="KW-0112">Calmodulin-binding</keyword>
<comment type="caution">
    <text evidence="6">The sequence shown here is derived from an EMBL/GenBank/DDBJ whole genome shotgun (WGS) entry which is preliminary data.</text>
</comment>
<dbReference type="Pfam" id="PF13178">
    <property type="entry name" value="DUF4005"/>
    <property type="match status" value="1"/>
</dbReference>
<feature type="region of interest" description="Disordered" evidence="4">
    <location>
        <begin position="18"/>
        <end position="42"/>
    </location>
</feature>
<feature type="domain" description="DUF4005" evidence="5">
    <location>
        <begin position="355"/>
        <end position="455"/>
    </location>
</feature>
<dbReference type="PANTHER" id="PTHR32295:SF6">
    <property type="entry name" value="PROTEIN IQ-DOMAIN 18"/>
    <property type="match status" value="1"/>
</dbReference>
<gene>
    <name evidence="6" type="ORF">Adt_16860</name>
</gene>
<dbReference type="EMBL" id="JBFOLK010000005">
    <property type="protein sequence ID" value="KAL2511260.1"/>
    <property type="molecule type" value="Genomic_DNA"/>
</dbReference>
<feature type="region of interest" description="Disordered" evidence="4">
    <location>
        <begin position="390"/>
        <end position="437"/>
    </location>
</feature>
<feature type="region of interest" description="Disordered" evidence="4">
    <location>
        <begin position="313"/>
        <end position="351"/>
    </location>
</feature>
<dbReference type="AlphaFoldDB" id="A0ABD1TEW1"/>